<comment type="caution">
    <text evidence="4">The sequence shown here is derived from an EMBL/GenBank/DDBJ whole genome shotgun (WGS) entry which is preliminary data.</text>
</comment>
<accession>A0A4R6JC57</accession>
<dbReference type="Pfam" id="PF02571">
    <property type="entry name" value="CbiJ"/>
    <property type="match status" value="1"/>
</dbReference>
<evidence type="ECO:0000256" key="3">
    <source>
        <dbReference type="ARBA" id="ARBA00023002"/>
    </source>
</evidence>
<sequence>MKVLVLGGTGEARALADALVEDGAVVVTSLAGRVSRPRLPVGQVRIGGFGGVDGLAAYLAESGADAVVDATHPFAQRISANAAVACPAAGVPLVRLERPGWAVRPEARTWHWAGDHGEAAGMAARLGERPFLTVGRQSLAHFVEPLRRHACLVRVVDEPDIALPASWTLLRSRGPYTVGSEREVMAGADVLVTKDSGGDHTVAKLVIAAERGMPVVVVRRAGPPAGVRIVGDVEAALAWIRALPARWHGRCWHGRCWHGRCWHGRCWHGRC</sequence>
<evidence type="ECO:0000256" key="1">
    <source>
        <dbReference type="ARBA" id="ARBA00004953"/>
    </source>
</evidence>
<dbReference type="AlphaFoldDB" id="A0A4R6JC57"/>
<keyword evidence="3" id="KW-0560">Oxidoreductase</keyword>
<dbReference type="EMBL" id="SNWR01000002">
    <property type="protein sequence ID" value="TDO32105.1"/>
    <property type="molecule type" value="Genomic_DNA"/>
</dbReference>
<comment type="pathway">
    <text evidence="1">Cofactor biosynthesis; adenosylcobalamin biosynthesis.</text>
</comment>
<name>A0A4R6JC57_9ACTN</name>
<keyword evidence="5" id="KW-1185">Reference proteome</keyword>
<dbReference type="GO" id="GO:0009236">
    <property type="term" value="P:cobalamin biosynthetic process"/>
    <property type="evidence" value="ECO:0007669"/>
    <property type="project" value="UniProtKB-UniPathway"/>
</dbReference>
<dbReference type="InterPro" id="IPR003723">
    <property type="entry name" value="Precorrin-6x_reduct"/>
</dbReference>
<evidence type="ECO:0000256" key="2">
    <source>
        <dbReference type="ARBA" id="ARBA00022573"/>
    </source>
</evidence>
<dbReference type="OrthoDB" id="5183775at2"/>
<dbReference type="RefSeq" id="WP_133878118.1">
    <property type="nucleotide sequence ID" value="NZ_BOMD01000044.1"/>
</dbReference>
<keyword evidence="2" id="KW-0169">Cobalamin biosynthesis</keyword>
<dbReference type="PANTHER" id="PTHR36925">
    <property type="entry name" value="COBALT-PRECORRIN-6A REDUCTASE"/>
    <property type="match status" value="1"/>
</dbReference>
<dbReference type="NCBIfam" id="TIGR00715">
    <property type="entry name" value="precor6x_red"/>
    <property type="match status" value="1"/>
</dbReference>
<dbReference type="UniPathway" id="UPA00148"/>
<dbReference type="PANTHER" id="PTHR36925:SF1">
    <property type="entry name" value="COBALT-PRECORRIN-6A REDUCTASE"/>
    <property type="match status" value="1"/>
</dbReference>
<protein>
    <submittedName>
        <fullName evidence="4">Precorrin-6A reductase</fullName>
    </submittedName>
</protein>
<reference evidence="4 5" key="1">
    <citation type="submission" date="2019-03" db="EMBL/GenBank/DDBJ databases">
        <title>Sequencing the genomes of 1000 actinobacteria strains.</title>
        <authorList>
            <person name="Klenk H.-P."/>
        </authorList>
    </citation>
    <scope>NUCLEOTIDE SEQUENCE [LARGE SCALE GENOMIC DNA]</scope>
    <source>
        <strain evidence="4 5">DSM 43805</strain>
    </source>
</reference>
<gene>
    <name evidence="4" type="ORF">C8E87_7547</name>
</gene>
<evidence type="ECO:0000313" key="4">
    <source>
        <dbReference type="EMBL" id="TDO32105.1"/>
    </source>
</evidence>
<dbReference type="GO" id="GO:0016994">
    <property type="term" value="F:precorrin-6A reductase activity"/>
    <property type="evidence" value="ECO:0007669"/>
    <property type="project" value="InterPro"/>
</dbReference>
<dbReference type="Proteomes" id="UP000294901">
    <property type="component" value="Unassembled WGS sequence"/>
</dbReference>
<dbReference type="NCBIfam" id="NF005968">
    <property type="entry name" value="PRK08057.1-2"/>
    <property type="match status" value="1"/>
</dbReference>
<dbReference type="PROSITE" id="PS51014">
    <property type="entry name" value="COBK_CBIJ"/>
    <property type="match status" value="1"/>
</dbReference>
<organism evidence="4 5">
    <name type="scientific">Paractinoplanes brasiliensis</name>
    <dbReference type="NCBI Taxonomy" id="52695"/>
    <lineage>
        <taxon>Bacteria</taxon>
        <taxon>Bacillati</taxon>
        <taxon>Actinomycetota</taxon>
        <taxon>Actinomycetes</taxon>
        <taxon>Micromonosporales</taxon>
        <taxon>Micromonosporaceae</taxon>
        <taxon>Paractinoplanes</taxon>
    </lineage>
</organism>
<evidence type="ECO:0000313" key="5">
    <source>
        <dbReference type="Proteomes" id="UP000294901"/>
    </source>
</evidence>
<proteinExistence type="predicted"/>